<gene>
    <name evidence="9" type="ORF">DPF_2168</name>
</gene>
<proteinExistence type="predicted"/>
<reference evidence="10" key="1">
    <citation type="submission" date="2016-06" db="EMBL/GenBank/DDBJ databases">
        <title>Draft genome sequence of Desulfoplanes formicivorans strain Pf12B.</title>
        <authorList>
            <person name="Watanabe M."/>
            <person name="Kojima H."/>
            <person name="Fukui M."/>
        </authorList>
    </citation>
    <scope>NUCLEOTIDE SEQUENCE [LARGE SCALE GENOMIC DNA]</scope>
    <source>
        <strain evidence="10">Pf12B</strain>
    </source>
</reference>
<feature type="transmembrane region" description="Helical" evidence="8">
    <location>
        <begin position="222"/>
        <end position="247"/>
    </location>
</feature>
<feature type="transmembrane region" description="Helical" evidence="8">
    <location>
        <begin position="41"/>
        <end position="60"/>
    </location>
</feature>
<dbReference type="InterPro" id="IPR003445">
    <property type="entry name" value="Cat_transpt"/>
</dbReference>
<keyword evidence="7 8" id="KW-0472">Membrane</keyword>
<evidence type="ECO:0000256" key="8">
    <source>
        <dbReference type="SAM" id="Phobius"/>
    </source>
</evidence>
<feature type="transmembrane region" description="Helical" evidence="8">
    <location>
        <begin position="149"/>
        <end position="170"/>
    </location>
</feature>
<evidence type="ECO:0000313" key="10">
    <source>
        <dbReference type="Proteomes" id="UP000095200"/>
    </source>
</evidence>
<dbReference type="EMBL" id="BDFE01000017">
    <property type="protein sequence ID" value="GAU09442.1"/>
    <property type="molecule type" value="Genomic_DNA"/>
</dbReference>
<dbReference type="GO" id="GO:0030001">
    <property type="term" value="P:metal ion transport"/>
    <property type="evidence" value="ECO:0007669"/>
    <property type="project" value="UniProtKB-ARBA"/>
</dbReference>
<dbReference type="Proteomes" id="UP000095200">
    <property type="component" value="Unassembled WGS sequence"/>
</dbReference>
<feature type="transmembrane region" description="Helical" evidence="8">
    <location>
        <begin position="413"/>
        <end position="433"/>
    </location>
</feature>
<dbReference type="STRING" id="1592317.DPF_2168"/>
<feature type="transmembrane region" description="Helical" evidence="8">
    <location>
        <begin position="182"/>
        <end position="202"/>
    </location>
</feature>
<feature type="transmembrane region" description="Helical" evidence="8">
    <location>
        <begin position="72"/>
        <end position="95"/>
    </location>
</feature>
<keyword evidence="5 8" id="KW-1133">Transmembrane helix</keyword>
<keyword evidence="3" id="KW-1003">Cell membrane</keyword>
<keyword evidence="2" id="KW-0813">Transport</keyword>
<dbReference type="GO" id="GO:0005886">
    <property type="term" value="C:plasma membrane"/>
    <property type="evidence" value="ECO:0007669"/>
    <property type="project" value="UniProtKB-SubCell"/>
</dbReference>
<feature type="transmembrane region" description="Helical" evidence="8">
    <location>
        <begin position="386"/>
        <end position="407"/>
    </location>
</feature>
<keyword evidence="10" id="KW-1185">Reference proteome</keyword>
<evidence type="ECO:0000313" key="9">
    <source>
        <dbReference type="EMBL" id="GAU09442.1"/>
    </source>
</evidence>
<feature type="transmembrane region" description="Helical" evidence="8">
    <location>
        <begin position="9"/>
        <end position="29"/>
    </location>
</feature>
<feature type="transmembrane region" description="Helical" evidence="8">
    <location>
        <begin position="348"/>
        <end position="366"/>
    </location>
</feature>
<evidence type="ECO:0000256" key="7">
    <source>
        <dbReference type="ARBA" id="ARBA00023136"/>
    </source>
</evidence>
<name>A0A194AH85_9BACT</name>
<comment type="caution">
    <text evidence="9">The sequence shown here is derived from an EMBL/GenBank/DDBJ whole genome shotgun (WGS) entry which is preliminary data.</text>
</comment>
<dbReference type="PANTHER" id="PTHR32024">
    <property type="entry name" value="TRK SYSTEM POTASSIUM UPTAKE PROTEIN TRKG-RELATED"/>
    <property type="match status" value="1"/>
</dbReference>
<dbReference type="Pfam" id="PF02386">
    <property type="entry name" value="TrkH"/>
    <property type="match status" value="1"/>
</dbReference>
<dbReference type="RefSeq" id="WP_069859667.1">
    <property type="nucleotide sequence ID" value="NZ_BDFE01000017.1"/>
</dbReference>
<sequence>MKQRLITPFGLPIYVFAVTILVGTVLLHLEASWAQPGSISWLSALFTATSATCVTGLAVVPTNGFSALGQTVILCLIQLGGLGIMTYTSLVFYLWRKRVSITDRLAVGQSLLHDPSFNLGRFLVQIVVLCFSIEAAGAILLFACDPRGFAPFSALFHAVSAFCNAGFSLFDASLMPWRSHVGVNGVIMGLIILGGLGFSVLIDMLRTMRSRLVSGSRSRKRLAWQTGIVIKTSLFLILAGWVVIFLAEWHGGFGSTDHLGTQVLSALFQSVTARTAGFNTVNIAGMTNIALVIMLPLMLIGGSPGSCAGGIKTTTFRTTIAFAWAQLLGRRQVVINGYALEEKSVNKALVLIILAVVTVLTATVILSVSEGRELAHLRVRGQIVEILFEVVSAFGTVGLSTGLTPHLTPIGKGVIIVLMFVGRLGPIAFLAFLQGWQTRERFAWPERDMLIG</sequence>
<evidence type="ECO:0000256" key="5">
    <source>
        <dbReference type="ARBA" id="ARBA00022989"/>
    </source>
</evidence>
<evidence type="ECO:0000256" key="4">
    <source>
        <dbReference type="ARBA" id="ARBA00022692"/>
    </source>
</evidence>
<dbReference type="PANTHER" id="PTHR32024:SF1">
    <property type="entry name" value="KTR SYSTEM POTASSIUM UPTAKE PROTEIN B"/>
    <property type="match status" value="1"/>
</dbReference>
<evidence type="ECO:0000256" key="6">
    <source>
        <dbReference type="ARBA" id="ARBA00023065"/>
    </source>
</evidence>
<keyword evidence="4 8" id="KW-0812">Transmembrane</keyword>
<keyword evidence="6" id="KW-0406">Ion transport</keyword>
<accession>A0A194AH85</accession>
<comment type="subcellular location">
    <subcellularLocation>
        <location evidence="1">Cell membrane</location>
        <topology evidence="1">Multi-pass membrane protein</topology>
    </subcellularLocation>
</comment>
<protein>
    <submittedName>
        <fullName evidence="9">Potassium transporter TrkH</fullName>
    </submittedName>
</protein>
<feature type="transmembrane region" description="Helical" evidence="8">
    <location>
        <begin position="122"/>
        <end position="142"/>
    </location>
</feature>
<evidence type="ECO:0000256" key="1">
    <source>
        <dbReference type="ARBA" id="ARBA00004651"/>
    </source>
</evidence>
<evidence type="ECO:0000256" key="2">
    <source>
        <dbReference type="ARBA" id="ARBA00022448"/>
    </source>
</evidence>
<organism evidence="9 10">
    <name type="scientific">Desulfoplanes formicivorans</name>
    <dbReference type="NCBI Taxonomy" id="1592317"/>
    <lineage>
        <taxon>Bacteria</taxon>
        <taxon>Pseudomonadati</taxon>
        <taxon>Thermodesulfobacteriota</taxon>
        <taxon>Desulfovibrionia</taxon>
        <taxon>Desulfovibrionales</taxon>
        <taxon>Desulfoplanaceae</taxon>
        <taxon>Desulfoplanes</taxon>
    </lineage>
</organism>
<evidence type="ECO:0000256" key="3">
    <source>
        <dbReference type="ARBA" id="ARBA00022475"/>
    </source>
</evidence>
<dbReference type="AlphaFoldDB" id="A0A194AH85"/>
<dbReference type="OrthoDB" id="9810952at2"/>
<dbReference type="GO" id="GO:0008324">
    <property type="term" value="F:monoatomic cation transmembrane transporter activity"/>
    <property type="evidence" value="ECO:0007669"/>
    <property type="project" value="InterPro"/>
</dbReference>